<keyword evidence="3" id="KW-0648">Protein biosynthesis</keyword>
<accession>A0A7D3R0M1</accession>
<evidence type="ECO:0000256" key="2">
    <source>
        <dbReference type="ARBA" id="ARBA00022741"/>
    </source>
</evidence>
<dbReference type="GO" id="GO:0000049">
    <property type="term" value="F:tRNA binding"/>
    <property type="evidence" value="ECO:0007669"/>
    <property type="project" value="TreeGrafter"/>
</dbReference>
<evidence type="ECO:0000256" key="5">
    <source>
        <dbReference type="ARBA" id="ARBA00048107"/>
    </source>
</evidence>
<name>A0A7D3R0M1_9VIRU</name>
<dbReference type="InterPro" id="IPR009000">
    <property type="entry name" value="Transl_B-barrel_sf"/>
</dbReference>
<keyword evidence="8" id="KW-1185">Reference proteome</keyword>
<dbReference type="PANTHER" id="PTHR42854">
    <property type="entry name" value="EUKARYOTIC TRANSLATION INITIATION FACTOR 2 SUBUNIT 3 FAMILY MEMBER"/>
    <property type="match status" value="1"/>
</dbReference>
<dbReference type="InterPro" id="IPR000795">
    <property type="entry name" value="T_Tr_GTP-bd_dom"/>
</dbReference>
<evidence type="ECO:0000259" key="6">
    <source>
        <dbReference type="PROSITE" id="PS51722"/>
    </source>
</evidence>
<dbReference type="GO" id="GO:0003924">
    <property type="term" value="F:GTPase activity"/>
    <property type="evidence" value="ECO:0007669"/>
    <property type="project" value="InterPro"/>
</dbReference>
<dbReference type="SUPFAM" id="SSF52540">
    <property type="entry name" value="P-loop containing nucleoside triphosphate hydrolases"/>
    <property type="match status" value="1"/>
</dbReference>
<dbReference type="EMBL" id="MT418680">
    <property type="protein sequence ID" value="QKF93842.1"/>
    <property type="molecule type" value="Genomic_DNA"/>
</dbReference>
<dbReference type="InterPro" id="IPR050543">
    <property type="entry name" value="eIF2G"/>
</dbReference>
<dbReference type="PANTHER" id="PTHR42854:SF3">
    <property type="entry name" value="EUKARYOTIC TRANSLATION INITIATION FACTOR 2 SUBUNIT 3-RELATED"/>
    <property type="match status" value="1"/>
</dbReference>
<dbReference type="GO" id="GO:0005525">
    <property type="term" value="F:GTP binding"/>
    <property type="evidence" value="ECO:0007669"/>
    <property type="project" value="UniProtKB-KW"/>
</dbReference>
<evidence type="ECO:0000313" key="7">
    <source>
        <dbReference type="EMBL" id="QKF93842.1"/>
    </source>
</evidence>
<reference evidence="7 8" key="1">
    <citation type="submission" date="2020-04" db="EMBL/GenBank/DDBJ databases">
        <title>Advantages and limits of metagenomic assembly and binning of a giant virus.</title>
        <authorList>
            <person name="Schulz F."/>
            <person name="Andreani J."/>
            <person name="Francis R."/>
            <person name="Boudjemaa H."/>
            <person name="Bou Khalil J.Y."/>
            <person name="Lee J."/>
            <person name="La Scola B."/>
            <person name="Woyke T."/>
        </authorList>
    </citation>
    <scope>NUCLEOTIDE SEQUENCE [LARGE SCALE GENOMIC DNA]</scope>
    <source>
        <strain evidence="7 8">FV1/VV64</strain>
    </source>
</reference>
<dbReference type="PRINTS" id="PR00315">
    <property type="entry name" value="ELONGATNFCT"/>
</dbReference>
<keyword evidence="4" id="KW-0342">GTP-binding</keyword>
<dbReference type="SUPFAM" id="SSF50447">
    <property type="entry name" value="Translation proteins"/>
    <property type="match status" value="1"/>
</dbReference>
<feature type="domain" description="Tr-type G" evidence="6">
    <location>
        <begin position="15"/>
        <end position="218"/>
    </location>
</feature>
<proteinExistence type="predicted"/>
<keyword evidence="7" id="KW-0396">Initiation factor</keyword>
<evidence type="ECO:0000256" key="3">
    <source>
        <dbReference type="ARBA" id="ARBA00022917"/>
    </source>
</evidence>
<dbReference type="Proteomes" id="UP001162001">
    <property type="component" value="Segment"/>
</dbReference>
<dbReference type="EC" id="3.6.5.3" evidence="1"/>
<dbReference type="Gene3D" id="2.40.30.10">
    <property type="entry name" value="Translation factors"/>
    <property type="match status" value="2"/>
</dbReference>
<protein>
    <recommendedName>
        <fullName evidence="1">protein-synthesizing GTPase</fullName>
        <ecNumber evidence="1">3.6.5.3</ecNumber>
    </recommendedName>
</protein>
<evidence type="ECO:0000313" key="8">
    <source>
        <dbReference type="Proteomes" id="UP001162001"/>
    </source>
</evidence>
<gene>
    <name evidence="7" type="ORF">Fadolivirus_1_384</name>
</gene>
<dbReference type="Gene3D" id="3.40.50.300">
    <property type="entry name" value="P-loop containing nucleotide triphosphate hydrolases"/>
    <property type="match status" value="1"/>
</dbReference>
<dbReference type="NCBIfam" id="NF003077">
    <property type="entry name" value="PRK04000.1"/>
    <property type="match status" value="1"/>
</dbReference>
<comment type="catalytic activity">
    <reaction evidence="5">
        <text>GTP + H2O = GDP + phosphate + H(+)</text>
        <dbReference type="Rhea" id="RHEA:19669"/>
        <dbReference type="ChEBI" id="CHEBI:15377"/>
        <dbReference type="ChEBI" id="CHEBI:15378"/>
        <dbReference type="ChEBI" id="CHEBI:37565"/>
        <dbReference type="ChEBI" id="CHEBI:43474"/>
        <dbReference type="ChEBI" id="CHEBI:58189"/>
        <dbReference type="EC" id="3.6.5.3"/>
    </reaction>
</comment>
<evidence type="ECO:0000256" key="4">
    <source>
        <dbReference type="ARBA" id="ARBA00023134"/>
    </source>
</evidence>
<dbReference type="InterPro" id="IPR027417">
    <property type="entry name" value="P-loop_NTPase"/>
</dbReference>
<sequence length="434" mass="48056">MSSLGINLLEVKHHQPTINVGMIGSVSNGKSSITEKLTGIKTQKHSSEMKKNITIKLGYANAKIFKCPQCPAPQCYQSHHSEVMTASCKHCDEEMTLEKHISIVDCPGHSLLMATMLNGTCVMDRTILVESASNSELAPQTKEHLTATKMIHLENTITCLNKLDLVKKQEAMEKLKLLKQHLSNTMAENSPIVPVAANYGINIDVLSEYICKYMTEPKRDLESELKMIVIRSFNINKQDTVIEELEGGVVGGTIMKGIVHKNDKVCIYPGIVSQNTEQGSEVRWTYTPLVGKVLSINSETNDLEYALPGGLIGVKLDIDPGFASKDGLVGSIMTIYDNKEEYKIYEVIFVELELLGRSDSDKINDKDMLVINSNACNSKCEVVKTRKNKAELRLLDKPICIKVNDYITLSKQSQAGIIILGRAKILDGVESIKK</sequence>
<dbReference type="PROSITE" id="PS51722">
    <property type="entry name" value="G_TR_2"/>
    <property type="match status" value="1"/>
</dbReference>
<evidence type="ECO:0000256" key="1">
    <source>
        <dbReference type="ARBA" id="ARBA00011986"/>
    </source>
</evidence>
<keyword evidence="2" id="KW-0547">Nucleotide-binding</keyword>
<dbReference type="Pfam" id="PF00009">
    <property type="entry name" value="GTP_EFTU"/>
    <property type="match status" value="1"/>
</dbReference>
<dbReference type="Pfam" id="PF09173">
    <property type="entry name" value="eIF2_C"/>
    <property type="match status" value="1"/>
</dbReference>
<organism evidence="7 8">
    <name type="scientific">Fadolivirus FV1/VV64</name>
    <dbReference type="NCBI Taxonomy" id="3070911"/>
    <lineage>
        <taxon>Viruses</taxon>
        <taxon>Varidnaviria</taxon>
        <taxon>Bamfordvirae</taxon>
        <taxon>Nucleocytoviricota</taxon>
        <taxon>Megaviricetes</taxon>
        <taxon>Imitervirales</taxon>
        <taxon>Mimiviridae</taxon>
        <taxon>Klosneuvirinae</taxon>
        <taxon>Fadolivirus</taxon>
        <taxon>Fadolivirus algeromassiliense</taxon>
    </lineage>
</organism>
<dbReference type="InterPro" id="IPR015256">
    <property type="entry name" value="eIF2g_C"/>
</dbReference>